<accession>A0A369LAB8</accession>
<reference evidence="7 8" key="1">
    <citation type="journal article" date="2018" name="Elife">
        <title>Discovery and characterization of a prevalent human gut bacterial enzyme sufficient for the inactivation of a family of plant toxins.</title>
        <authorList>
            <person name="Koppel N."/>
            <person name="Bisanz J.E."/>
            <person name="Pandelia M.E."/>
            <person name="Turnbaugh P.J."/>
            <person name="Balskus E.P."/>
        </authorList>
    </citation>
    <scope>NUCLEOTIDE SEQUENCE [LARGE SCALE GENOMIC DNA]</scope>
    <source>
        <strain evidence="8">anaerobia AP69FAA</strain>
    </source>
</reference>
<protein>
    <submittedName>
        <fullName evidence="7">23S rRNA (Uracil(1939)-C(5))-methyltransferase RlmD</fullName>
    </submittedName>
</protein>
<dbReference type="Gene3D" id="2.40.50.140">
    <property type="entry name" value="Nucleic acid-binding proteins"/>
    <property type="match status" value="1"/>
</dbReference>
<dbReference type="Proteomes" id="UP000253792">
    <property type="component" value="Unassembled WGS sequence"/>
</dbReference>
<feature type="binding site" evidence="4">
    <location>
        <position position="312"/>
    </location>
    <ligand>
        <name>S-adenosyl-L-methionine</name>
        <dbReference type="ChEBI" id="CHEBI:59789"/>
    </ligand>
</feature>
<keyword evidence="8" id="KW-1185">Reference proteome</keyword>
<dbReference type="PROSITE" id="PS01231">
    <property type="entry name" value="TRMA_2"/>
    <property type="match status" value="1"/>
</dbReference>
<keyword evidence="3 4" id="KW-0949">S-adenosyl-L-methionine</keyword>
<dbReference type="GO" id="GO:0070041">
    <property type="term" value="F:rRNA (uridine-C5-)-methyltransferase activity"/>
    <property type="evidence" value="ECO:0007669"/>
    <property type="project" value="TreeGrafter"/>
</dbReference>
<feature type="binding site" evidence="4">
    <location>
        <position position="333"/>
    </location>
    <ligand>
        <name>S-adenosyl-L-methionine</name>
        <dbReference type="ChEBI" id="CHEBI:59789"/>
    </ligand>
</feature>
<dbReference type="PROSITE" id="PS50926">
    <property type="entry name" value="TRAM"/>
    <property type="match status" value="1"/>
</dbReference>
<dbReference type="PANTHER" id="PTHR11061">
    <property type="entry name" value="RNA M5U METHYLTRANSFERASE"/>
    <property type="match status" value="1"/>
</dbReference>
<gene>
    <name evidence="7" type="ORF">C1880_04205</name>
</gene>
<dbReference type="SUPFAM" id="SSF50249">
    <property type="entry name" value="Nucleic acid-binding proteins"/>
    <property type="match status" value="1"/>
</dbReference>
<dbReference type="Gene3D" id="3.40.50.150">
    <property type="entry name" value="Vaccinia Virus protein VP39"/>
    <property type="match status" value="1"/>
</dbReference>
<keyword evidence="1 4" id="KW-0489">Methyltransferase</keyword>
<name>A0A369LAB8_9ACTN</name>
<dbReference type="InterPro" id="IPR030390">
    <property type="entry name" value="MeTrfase_TrmA_AS"/>
</dbReference>
<dbReference type="RefSeq" id="WP_114620558.1">
    <property type="nucleotide sequence ID" value="NZ_PPTP01000003.1"/>
</dbReference>
<feature type="active site" evidence="5">
    <location>
        <position position="403"/>
    </location>
</feature>
<dbReference type="InterPro" id="IPR010280">
    <property type="entry name" value="U5_MeTrfase_fam"/>
</dbReference>
<evidence type="ECO:0000313" key="8">
    <source>
        <dbReference type="Proteomes" id="UP000253792"/>
    </source>
</evidence>
<dbReference type="AlphaFoldDB" id="A0A369LAB8"/>
<feature type="binding site" evidence="4">
    <location>
        <position position="376"/>
    </location>
    <ligand>
        <name>S-adenosyl-L-methionine</name>
        <dbReference type="ChEBI" id="CHEBI:59789"/>
    </ligand>
</feature>
<feature type="binding site" evidence="4">
    <location>
        <position position="274"/>
    </location>
    <ligand>
        <name>S-adenosyl-L-methionine</name>
        <dbReference type="ChEBI" id="CHEBI:59789"/>
    </ligand>
</feature>
<dbReference type="InterPro" id="IPR012340">
    <property type="entry name" value="NA-bd_OB-fold"/>
</dbReference>
<dbReference type="OrthoDB" id="9804590at2"/>
<dbReference type="InterPro" id="IPR029063">
    <property type="entry name" value="SAM-dependent_MTases_sf"/>
</dbReference>
<comment type="similarity">
    <text evidence="4">Belongs to the class I-like SAM-binding methyltransferase superfamily. RNA M5U methyltransferase family.</text>
</comment>
<dbReference type="Pfam" id="PF05958">
    <property type="entry name" value="tRNA_U5-meth_tr"/>
    <property type="match status" value="2"/>
</dbReference>
<dbReference type="NCBIfam" id="TIGR00479">
    <property type="entry name" value="rumA"/>
    <property type="match status" value="1"/>
</dbReference>
<keyword evidence="2 4" id="KW-0808">Transferase</keyword>
<dbReference type="SUPFAM" id="SSF53335">
    <property type="entry name" value="S-adenosyl-L-methionine-dependent methyltransferases"/>
    <property type="match status" value="1"/>
</dbReference>
<organism evidence="7 8">
    <name type="scientific">Senegalimassilia anaerobia</name>
    <dbReference type="NCBI Taxonomy" id="1473216"/>
    <lineage>
        <taxon>Bacteria</taxon>
        <taxon>Bacillati</taxon>
        <taxon>Actinomycetota</taxon>
        <taxon>Coriobacteriia</taxon>
        <taxon>Coriobacteriales</taxon>
        <taxon>Coriobacteriaceae</taxon>
        <taxon>Senegalimassilia</taxon>
    </lineage>
</organism>
<dbReference type="InterPro" id="IPR002792">
    <property type="entry name" value="TRAM_dom"/>
</dbReference>
<evidence type="ECO:0000256" key="2">
    <source>
        <dbReference type="ARBA" id="ARBA00022679"/>
    </source>
</evidence>
<evidence type="ECO:0000256" key="3">
    <source>
        <dbReference type="ARBA" id="ARBA00022691"/>
    </source>
</evidence>
<evidence type="ECO:0000256" key="4">
    <source>
        <dbReference type="PROSITE-ProRule" id="PRU01024"/>
    </source>
</evidence>
<feature type="active site" description="Nucleophile" evidence="4">
    <location>
        <position position="403"/>
    </location>
</feature>
<proteinExistence type="inferred from homology"/>
<dbReference type="Pfam" id="PF01938">
    <property type="entry name" value="TRAM"/>
    <property type="match status" value="1"/>
</dbReference>
<dbReference type="PROSITE" id="PS51687">
    <property type="entry name" value="SAM_MT_RNA_M5U"/>
    <property type="match status" value="1"/>
</dbReference>
<evidence type="ECO:0000313" key="7">
    <source>
        <dbReference type="EMBL" id="RDB56280.1"/>
    </source>
</evidence>
<dbReference type="InterPro" id="IPR030391">
    <property type="entry name" value="MeTrfase_TrmA_CS"/>
</dbReference>
<evidence type="ECO:0000256" key="1">
    <source>
        <dbReference type="ARBA" id="ARBA00022603"/>
    </source>
</evidence>
<sequence length="446" mass="47530">MTETITIERMGYGAEAVGHLSDGKTVFVEGGAPGDVASVEVVEDKPTFARARIAKLEQPGACRVMPKWAEPAASGAAPWQHIAYDAQLEAKRANVVAALARTGGFGDAAAELVAPCLPSKRQWGYRNKLELGAQWDAKGTFNLGFHQEGNPDVMQALSCPLAHDAIAKAPKALRGALRYLQGSDDLGIFRVGVRTSVRTRETEIALWTRPSGFPRAAAAKMLKSSLKATSVVRVIADPGKARKIKGLEVLDGKGCWQEQLLGARYVAHAPSFFQVNTAQAEKLMEQAIRMLGGSVGEDGPEGLDGLLVADLYAGCGTFGVAMARAGADVIAVESAASSVRDLRRNADENYVDIDVIGGDAARELPELGGLDALVVDPPRAGLADGVPADIAAARPGRVVYVSCNPATWARDVRRFEDVGYRLERVQPVDLFPQTYHVELVSCFVRG</sequence>
<dbReference type="GO" id="GO:0070475">
    <property type="term" value="P:rRNA base methylation"/>
    <property type="evidence" value="ECO:0007669"/>
    <property type="project" value="TreeGrafter"/>
</dbReference>
<dbReference type="EMBL" id="PPTP01000003">
    <property type="protein sequence ID" value="RDB56280.1"/>
    <property type="molecule type" value="Genomic_DNA"/>
</dbReference>
<dbReference type="STRING" id="1034345.GCA_000236865_00394"/>
<dbReference type="Gene3D" id="2.40.50.1070">
    <property type="match status" value="1"/>
</dbReference>
<dbReference type="PROSITE" id="PS01230">
    <property type="entry name" value="TRMA_1"/>
    <property type="match status" value="1"/>
</dbReference>
<dbReference type="CDD" id="cd02440">
    <property type="entry name" value="AdoMet_MTases"/>
    <property type="match status" value="1"/>
</dbReference>
<comment type="caution">
    <text evidence="7">The sequence shown here is derived from an EMBL/GenBank/DDBJ whole genome shotgun (WGS) entry which is preliminary data.</text>
</comment>
<dbReference type="PANTHER" id="PTHR11061:SF30">
    <property type="entry name" value="TRNA (URACIL(54)-C(5))-METHYLTRANSFERASE"/>
    <property type="match status" value="1"/>
</dbReference>
<evidence type="ECO:0000259" key="6">
    <source>
        <dbReference type="PROSITE" id="PS50926"/>
    </source>
</evidence>
<feature type="domain" description="TRAM" evidence="6">
    <location>
        <begin position="1"/>
        <end position="55"/>
    </location>
</feature>
<evidence type="ECO:0000256" key="5">
    <source>
        <dbReference type="PROSITE-ProRule" id="PRU10015"/>
    </source>
</evidence>